<evidence type="ECO:0000313" key="6">
    <source>
        <dbReference type="Proteomes" id="UP000077755"/>
    </source>
</evidence>
<dbReference type="PANTHER" id="PTHR23253:SF9">
    <property type="entry name" value="EUKARYOTIC TRANSLATION INITIATION FACTOR 4 GAMMA 2"/>
    <property type="match status" value="1"/>
</dbReference>
<feature type="region of interest" description="Disordered" evidence="4">
    <location>
        <begin position="253"/>
        <end position="282"/>
    </location>
</feature>
<feature type="region of interest" description="Disordered" evidence="4">
    <location>
        <begin position="613"/>
        <end position="639"/>
    </location>
</feature>
<dbReference type="SMART" id="SM00543">
    <property type="entry name" value="MIF4G"/>
    <property type="match status" value="2"/>
</dbReference>
<evidence type="ECO:0000256" key="2">
    <source>
        <dbReference type="ARBA" id="ARBA00022540"/>
    </source>
</evidence>
<keyword evidence="3" id="KW-0648">Protein biosynthesis</keyword>
<keyword evidence="6" id="KW-1185">Reference proteome</keyword>
<dbReference type="PANTHER" id="PTHR23253">
    <property type="entry name" value="EUKARYOTIC TRANSLATION INITIATION FACTOR 4 GAMMA"/>
    <property type="match status" value="1"/>
</dbReference>
<name>A0A164TTE5_DAUCS</name>
<dbReference type="OMA" id="NKWIPRQ"/>
<reference evidence="5" key="2">
    <citation type="submission" date="2022-03" db="EMBL/GenBank/DDBJ databases">
        <title>Draft title - Genomic analysis of global carrot germplasm unveils the trajectory of domestication and the origin of high carotenoid orange carrot.</title>
        <authorList>
            <person name="Iorizzo M."/>
            <person name="Ellison S."/>
            <person name="Senalik D."/>
            <person name="Macko-Podgorni A."/>
            <person name="Grzebelus D."/>
            <person name="Bostan H."/>
            <person name="Rolling W."/>
            <person name="Curaba J."/>
            <person name="Simon P."/>
        </authorList>
    </citation>
    <scope>NUCLEOTIDE SEQUENCE</scope>
    <source>
        <tissue evidence="5">Leaf</tissue>
    </source>
</reference>
<sequence>MSGTTSRSCSSSSGGANKNHDARGGEANPPPPNTSFEKPSNVEGEQTWVMNGGVNSDSSSNADLPANGGADVQLGVKQAVVASQKSTRSVREATATNVPAVSSSIMASSTLVEGGGFPLQFGSVSPALMQVPHPTSSTPPNMDNQKRDQALYNDYLRAAPVLRQLEGILDKLTPQTFDRLFEQVKQVNIDNSGTLAGVIFLIHDRALMKPAFCKIYADFCYRLSRELPDFSENNEKITFKRLLINKCQEEFERGESEQEEANRPEEEEAETKQSDEEGRKKRIQARRRKLGNIILIGELYKKKMLTERIMHECIKKLLIQYQNPDEEDAEILCELMSTIGRMIDHPKAKVHMDAYFDKMAKLSNNMKLSSRVRFMLTDLIDLRKNQWQQRWKAEGPKKIEKVHREAANARQTQSNWFTGRPSMGFSYRRQQSIDYASGGSSISHAAARGAYGAHSDLHGGVDAQVSVKPAIMSSQNITRGGPKVPAVNASAVTARTSSALPNLDEQKQEQARYDFVRAAHVLHRLEGILNKLTPQNFDRLFEQVKQINIDNAGTLAGVMSLIYDKALMKPTLCGMFANFCYHLSEELPDFIEDDEKITFKRLLLNKCQEEFERGEREREETNRPEEEGETQQSRKEREKKRIQALRLKLGNIKLMGELYKKRMLTERIMHECIKKLLGQYQNPDEQDVEVLCKLMSTIGEIIDHRKAKVHMDAYFDMMAKLSDNMKLSSRVRSMLKDSIDLRKNQWQQRRKVEGPKKIEEVHREDTSERQAQSIRLTRGHGSSMGSSYRRQQPTDFAPTGAFRALPQLQPGYDVQDFRYNERPPSEK</sequence>
<dbReference type="SUPFAM" id="SSF48371">
    <property type="entry name" value="ARM repeat"/>
    <property type="match status" value="2"/>
</dbReference>
<organism evidence="5 6">
    <name type="scientific">Daucus carota subsp. sativus</name>
    <name type="common">Carrot</name>
    <dbReference type="NCBI Taxonomy" id="79200"/>
    <lineage>
        <taxon>Eukaryota</taxon>
        <taxon>Viridiplantae</taxon>
        <taxon>Streptophyta</taxon>
        <taxon>Embryophyta</taxon>
        <taxon>Tracheophyta</taxon>
        <taxon>Spermatophyta</taxon>
        <taxon>Magnoliopsida</taxon>
        <taxon>eudicotyledons</taxon>
        <taxon>Gunneridae</taxon>
        <taxon>Pentapetalae</taxon>
        <taxon>asterids</taxon>
        <taxon>campanulids</taxon>
        <taxon>Apiales</taxon>
        <taxon>Apiaceae</taxon>
        <taxon>Apioideae</taxon>
        <taxon>Scandiceae</taxon>
        <taxon>Daucinae</taxon>
        <taxon>Daucus</taxon>
        <taxon>Daucus sect. Daucus</taxon>
    </lineage>
</organism>
<dbReference type="GO" id="GO:0003729">
    <property type="term" value="F:mRNA binding"/>
    <property type="evidence" value="ECO:0007669"/>
    <property type="project" value="TreeGrafter"/>
</dbReference>
<dbReference type="Gramene" id="KZM87935">
    <property type="protein sequence ID" value="KZM87935"/>
    <property type="gene ID" value="DCAR_025036"/>
</dbReference>
<dbReference type="InterPro" id="IPR016024">
    <property type="entry name" value="ARM-type_fold"/>
</dbReference>
<feature type="region of interest" description="Disordered" evidence="4">
    <location>
        <begin position="746"/>
        <end position="827"/>
    </location>
</feature>
<feature type="region of interest" description="Disordered" evidence="4">
    <location>
        <begin position="1"/>
        <end position="69"/>
    </location>
</feature>
<feature type="compositionally biased region" description="Low complexity" evidence="4">
    <location>
        <begin position="1"/>
        <end position="15"/>
    </location>
</feature>
<reference evidence="5" key="1">
    <citation type="journal article" date="2016" name="Nat. Genet.">
        <title>A high-quality carrot genome assembly provides new insights into carotenoid accumulation and asterid genome evolution.</title>
        <authorList>
            <person name="Iorizzo M."/>
            <person name="Ellison S."/>
            <person name="Senalik D."/>
            <person name="Zeng P."/>
            <person name="Satapoomin P."/>
            <person name="Huang J."/>
            <person name="Bowman M."/>
            <person name="Iovene M."/>
            <person name="Sanseverino W."/>
            <person name="Cavagnaro P."/>
            <person name="Yildiz M."/>
            <person name="Macko-Podgorni A."/>
            <person name="Moranska E."/>
            <person name="Grzebelus E."/>
            <person name="Grzebelus D."/>
            <person name="Ashrafi H."/>
            <person name="Zheng Z."/>
            <person name="Cheng S."/>
            <person name="Spooner D."/>
            <person name="Van Deynze A."/>
            <person name="Simon P."/>
        </authorList>
    </citation>
    <scope>NUCLEOTIDE SEQUENCE</scope>
    <source>
        <tissue evidence="5">Leaf</tissue>
    </source>
</reference>
<gene>
    <name evidence="5" type="ORF">DCAR_0728742</name>
</gene>
<dbReference type="FunFam" id="1.25.40.180:FF:000024">
    <property type="entry name" value="Eukaryotic translation initiation factor 4G"/>
    <property type="match status" value="2"/>
</dbReference>
<feature type="compositionally biased region" description="Basic and acidic residues" evidence="4">
    <location>
        <begin position="750"/>
        <end position="768"/>
    </location>
</feature>
<dbReference type="Gene3D" id="1.25.40.180">
    <property type="match status" value="2"/>
</dbReference>
<dbReference type="AlphaFoldDB" id="A0A164TTE5"/>
<feature type="compositionally biased region" description="Polar residues" evidence="4">
    <location>
        <begin position="783"/>
        <end position="794"/>
    </location>
</feature>
<feature type="compositionally biased region" description="Basic and acidic residues" evidence="4">
    <location>
        <begin position="613"/>
        <end position="625"/>
    </location>
</feature>
<dbReference type="EMBL" id="CP093349">
    <property type="protein sequence ID" value="WOH09286.1"/>
    <property type="molecule type" value="Genomic_DNA"/>
</dbReference>
<proteinExistence type="inferred from homology"/>
<dbReference type="Pfam" id="PF02854">
    <property type="entry name" value="MIF4G"/>
    <property type="match status" value="2"/>
</dbReference>
<feature type="compositionally biased region" description="Basic and acidic residues" evidence="4">
    <location>
        <begin position="253"/>
        <end position="279"/>
    </location>
</feature>
<feature type="compositionally biased region" description="Polar residues" evidence="4">
    <location>
        <begin position="53"/>
        <end position="62"/>
    </location>
</feature>
<evidence type="ECO:0000256" key="3">
    <source>
        <dbReference type="ARBA" id="ARBA00022917"/>
    </source>
</evidence>
<dbReference type="Proteomes" id="UP000077755">
    <property type="component" value="Chromosome 7"/>
</dbReference>
<keyword evidence="2" id="KW-0396">Initiation factor</keyword>
<dbReference type="GO" id="GO:0003743">
    <property type="term" value="F:translation initiation factor activity"/>
    <property type="evidence" value="ECO:0007669"/>
    <property type="project" value="UniProtKB-KW"/>
</dbReference>
<evidence type="ECO:0000256" key="1">
    <source>
        <dbReference type="ARBA" id="ARBA00005775"/>
    </source>
</evidence>
<evidence type="ECO:0000313" key="5">
    <source>
        <dbReference type="EMBL" id="WOH09286.1"/>
    </source>
</evidence>
<accession>A0A164TTE5</accession>
<dbReference type="InterPro" id="IPR003890">
    <property type="entry name" value="MIF4G-like_typ-3"/>
</dbReference>
<protein>
    <submittedName>
        <fullName evidence="5">Uncharacterized protein</fullName>
    </submittedName>
</protein>
<dbReference type="GO" id="GO:0016281">
    <property type="term" value="C:eukaryotic translation initiation factor 4F complex"/>
    <property type="evidence" value="ECO:0007669"/>
    <property type="project" value="TreeGrafter"/>
</dbReference>
<feature type="compositionally biased region" description="Basic and acidic residues" evidence="4">
    <location>
        <begin position="815"/>
        <end position="827"/>
    </location>
</feature>
<comment type="similarity">
    <text evidence="1">Belongs to the eukaryotic initiation factor 4G family.</text>
</comment>
<evidence type="ECO:0000256" key="4">
    <source>
        <dbReference type="SAM" id="MobiDB-lite"/>
    </source>
</evidence>